<proteinExistence type="predicted"/>
<sequence length="234" mass="27516">MKRIFFLLFIALYLFACKSDKEYPYQYWLQLTKEKSEEIIALTESVSCKNIQEFETISSGSMFSDYFLVHPSIKVAFHKLYLELEQLRTEMYKAAGREGIYFDSFYKPNPPLRKTCEDNIAKLIFVQDLSIEEINEELPIRYDEIKNFYNDTPCIDPTDWTVFPLYLAECCFEPIAVHKTIRVSEVIEKIEIYNRLINRKHQLDNRSCIQIKCETLTKAVSCISGKPVIETVVH</sequence>
<dbReference type="EMBL" id="JACNYK010000007">
    <property type="protein sequence ID" value="MBD1427589.1"/>
    <property type="molecule type" value="Genomic_DNA"/>
</dbReference>
<organism evidence="1 2">
    <name type="scientific">Sphingobacterium arenae</name>
    <dbReference type="NCBI Taxonomy" id="1280598"/>
    <lineage>
        <taxon>Bacteria</taxon>
        <taxon>Pseudomonadati</taxon>
        <taxon>Bacteroidota</taxon>
        <taxon>Sphingobacteriia</taxon>
        <taxon>Sphingobacteriales</taxon>
        <taxon>Sphingobacteriaceae</taxon>
        <taxon>Sphingobacterium</taxon>
    </lineage>
</organism>
<accession>A0ABR7Y8E8</accession>
<evidence type="ECO:0008006" key="3">
    <source>
        <dbReference type="Google" id="ProtNLM"/>
    </source>
</evidence>
<evidence type="ECO:0000313" key="2">
    <source>
        <dbReference type="Proteomes" id="UP000606494"/>
    </source>
</evidence>
<protein>
    <recommendedName>
        <fullName evidence="3">Lipoprotein</fullName>
    </recommendedName>
</protein>
<keyword evidence="2" id="KW-1185">Reference proteome</keyword>
<gene>
    <name evidence="1" type="ORF">H8B17_18575</name>
</gene>
<dbReference type="Proteomes" id="UP000606494">
    <property type="component" value="Unassembled WGS sequence"/>
</dbReference>
<dbReference type="RefSeq" id="WP_190310739.1">
    <property type="nucleotide sequence ID" value="NZ_JACNYK010000007.1"/>
</dbReference>
<reference evidence="1 2" key="1">
    <citation type="submission" date="2020-08" db="EMBL/GenBank/DDBJ databases">
        <title>Sphingobacterium sp. DN00404 isolated from aquaculture water.</title>
        <authorList>
            <person name="Zhang M."/>
        </authorList>
    </citation>
    <scope>NUCLEOTIDE SEQUENCE [LARGE SCALE GENOMIC DNA]</scope>
    <source>
        <strain evidence="1 2">KCTC 32294</strain>
    </source>
</reference>
<evidence type="ECO:0000313" key="1">
    <source>
        <dbReference type="EMBL" id="MBD1427589.1"/>
    </source>
</evidence>
<comment type="caution">
    <text evidence="1">The sequence shown here is derived from an EMBL/GenBank/DDBJ whole genome shotgun (WGS) entry which is preliminary data.</text>
</comment>
<name>A0ABR7Y8E8_9SPHI</name>